<organism evidence="1 2">
    <name type="scientific">Adineta steineri</name>
    <dbReference type="NCBI Taxonomy" id="433720"/>
    <lineage>
        <taxon>Eukaryota</taxon>
        <taxon>Metazoa</taxon>
        <taxon>Spiralia</taxon>
        <taxon>Gnathifera</taxon>
        <taxon>Rotifera</taxon>
        <taxon>Eurotatoria</taxon>
        <taxon>Bdelloidea</taxon>
        <taxon>Adinetida</taxon>
        <taxon>Adinetidae</taxon>
        <taxon>Adineta</taxon>
    </lineage>
</organism>
<proteinExistence type="predicted"/>
<dbReference type="Proteomes" id="UP000663877">
    <property type="component" value="Unassembled WGS sequence"/>
</dbReference>
<evidence type="ECO:0000313" key="1">
    <source>
        <dbReference type="EMBL" id="CAF0826003.1"/>
    </source>
</evidence>
<comment type="caution">
    <text evidence="1">The sequence shown here is derived from an EMBL/GenBank/DDBJ whole genome shotgun (WGS) entry which is preliminary data.</text>
</comment>
<gene>
    <name evidence="1" type="ORF">BJG266_LOCUS6530</name>
</gene>
<reference evidence="1" key="1">
    <citation type="submission" date="2021-02" db="EMBL/GenBank/DDBJ databases">
        <authorList>
            <person name="Nowell W R."/>
        </authorList>
    </citation>
    <scope>NUCLEOTIDE SEQUENCE</scope>
</reference>
<dbReference type="EMBL" id="CAJNOI010000018">
    <property type="protein sequence ID" value="CAF0826003.1"/>
    <property type="molecule type" value="Genomic_DNA"/>
</dbReference>
<protein>
    <submittedName>
        <fullName evidence="1">Uncharacterized protein</fullName>
    </submittedName>
</protein>
<evidence type="ECO:0000313" key="2">
    <source>
        <dbReference type="Proteomes" id="UP000663877"/>
    </source>
</evidence>
<dbReference type="AlphaFoldDB" id="A0A813UD43"/>
<name>A0A813UD43_9BILA</name>
<sequence>MKIPINEYKEKLIDQYSIATETETLHTSNETNEDYYQSILSKNDIPYFPVREINFQKYSRSICQMITDIKKGSYSNKNEMKFI</sequence>
<accession>A0A813UD43</accession>